<organism evidence="1 2">
    <name type="scientific">Kibdelosporangium banguiense</name>
    <dbReference type="NCBI Taxonomy" id="1365924"/>
    <lineage>
        <taxon>Bacteria</taxon>
        <taxon>Bacillati</taxon>
        <taxon>Actinomycetota</taxon>
        <taxon>Actinomycetes</taxon>
        <taxon>Pseudonocardiales</taxon>
        <taxon>Pseudonocardiaceae</taxon>
        <taxon>Kibdelosporangium</taxon>
    </lineage>
</organism>
<accession>A0ABS4TXH7</accession>
<sequence>MTRGQIVARLGAPTLYGMAGLMARAQRGFRIQLPGPPHDRSTTDSISRTGRRLVLYPRYSAMCGG</sequence>
<evidence type="ECO:0000313" key="1">
    <source>
        <dbReference type="EMBL" id="MBP2329102.1"/>
    </source>
</evidence>
<dbReference type="Proteomes" id="UP001519332">
    <property type="component" value="Unassembled WGS sequence"/>
</dbReference>
<protein>
    <submittedName>
        <fullName evidence="1">Uncharacterized protein</fullName>
    </submittedName>
</protein>
<name>A0ABS4TXH7_9PSEU</name>
<proteinExistence type="predicted"/>
<keyword evidence="2" id="KW-1185">Reference proteome</keyword>
<evidence type="ECO:0000313" key="2">
    <source>
        <dbReference type="Proteomes" id="UP001519332"/>
    </source>
</evidence>
<gene>
    <name evidence="1" type="ORF">JOF56_009487</name>
</gene>
<dbReference type="RefSeq" id="WP_209645963.1">
    <property type="nucleotide sequence ID" value="NZ_JAGINW010000001.1"/>
</dbReference>
<comment type="caution">
    <text evidence="1">The sequence shown here is derived from an EMBL/GenBank/DDBJ whole genome shotgun (WGS) entry which is preliminary data.</text>
</comment>
<dbReference type="EMBL" id="JAGINW010000001">
    <property type="protein sequence ID" value="MBP2329102.1"/>
    <property type="molecule type" value="Genomic_DNA"/>
</dbReference>
<reference evidence="1 2" key="1">
    <citation type="submission" date="2021-03" db="EMBL/GenBank/DDBJ databases">
        <title>Sequencing the genomes of 1000 actinobacteria strains.</title>
        <authorList>
            <person name="Klenk H.-P."/>
        </authorList>
    </citation>
    <scope>NUCLEOTIDE SEQUENCE [LARGE SCALE GENOMIC DNA]</scope>
    <source>
        <strain evidence="1 2">DSM 46670</strain>
    </source>
</reference>